<evidence type="ECO:0000313" key="5">
    <source>
        <dbReference type="EMBL" id="KRW99810.1"/>
    </source>
</evidence>
<evidence type="ECO:0000256" key="2">
    <source>
        <dbReference type="ARBA" id="ARBA00023163"/>
    </source>
</evidence>
<dbReference type="PANTHER" id="PTHR11125:SF7">
    <property type="entry name" value="TRANSCRIPTION ELONGATION FACTOR SPT5"/>
    <property type="match status" value="1"/>
</dbReference>
<dbReference type="OrthoDB" id="28901at2759"/>
<feature type="compositionally biased region" description="Basic and acidic residues" evidence="3">
    <location>
        <begin position="23"/>
        <end position="47"/>
    </location>
</feature>
<feature type="domain" description="KOW" evidence="4">
    <location>
        <begin position="365"/>
        <end position="392"/>
    </location>
</feature>
<dbReference type="Gene3D" id="3.30.70.940">
    <property type="entry name" value="NusG, N-terminal domain"/>
    <property type="match status" value="1"/>
</dbReference>
<dbReference type="InterPro" id="IPR005824">
    <property type="entry name" value="KOW"/>
</dbReference>
<dbReference type="InterPro" id="IPR041978">
    <property type="entry name" value="KOW_Spt5_5"/>
</dbReference>
<dbReference type="GO" id="GO:0006368">
    <property type="term" value="P:transcription elongation by RNA polymerase II"/>
    <property type="evidence" value="ECO:0007669"/>
    <property type="project" value="TreeGrafter"/>
</dbReference>
<feature type="region of interest" description="Disordered" evidence="3">
    <location>
        <begin position="647"/>
        <end position="690"/>
    </location>
</feature>
<dbReference type="Pfam" id="PF03439">
    <property type="entry name" value="Spt5-NGN"/>
    <property type="match status" value="1"/>
</dbReference>
<dbReference type="GO" id="GO:0006357">
    <property type="term" value="P:regulation of transcription by RNA polymerase II"/>
    <property type="evidence" value="ECO:0007669"/>
    <property type="project" value="InterPro"/>
</dbReference>
<dbReference type="PANTHER" id="PTHR11125">
    <property type="entry name" value="SUPPRESSOR OF TY 5"/>
    <property type="match status" value="1"/>
</dbReference>
<dbReference type="Proteomes" id="UP000054937">
    <property type="component" value="Unassembled WGS sequence"/>
</dbReference>
<dbReference type="Pfam" id="PF23290">
    <property type="entry name" value="KOW5_SPT5"/>
    <property type="match status" value="1"/>
</dbReference>
<sequence>MQQFFQHKKKVVDSDTDESLNSEEIRVRREQQRRNQRQLTERRADKYMPDYLKQGDLDEQELEKRFQEQEIDYQDQSYDDYDPDEEFKNLLPSRNDPKIFKMVVLNKGEEKDIAFRLLNKFRQVQLTDPKFKIFSVSAMDSQPGYLFFEAHRKIDVINSVKGLLGVKLDSVQLVQDTDIPKIFVVKKQEFIDFKRGQFVQVKAGCYMPYSLDIAKVIDIDQENQKVRIEIIQRKNIEQQQNKGKFIKYTMENRPKKTEKKIQPTIHYKNLTSDFDISQYKKELLDLTDIDDFMDFFEEHKKNLLNSVSNKFKFRSGEIVIAKKGEFQGMKLEIKSIEGNYARVTPVLQGLEDEIWDVQIKFIRKYFRPNQHIQVIGGQHMQVTGEILSIENDIAKIRTDNSNIINVEVDNLILSNKRIIQQQKAKNRSNLNRLDLIKIVGDRVGIVLQVGAEYVRILDENNLQENIQMMQFDSKIDSSKMRIKTPNHDVISQGSQVYIKEGLYKDKKAQVKHVYKDKCFLFSDDFKNQTDSIIVEKGNSLALVSQVIRKGIHRPIQNIRQQQEQDRVRQQEQQQVQSELQNMNLKNPQNNANSNKNLIGTSQMIIGGQYKGFYGVVKKIVGESVTVEIRAKMKTVTIRMSDIKAGDKQTAESIQTPAPNAQSTHILNSPQYNSMMSPAYNPSSIRQQNNF</sequence>
<reference evidence="5 6" key="1">
    <citation type="journal article" date="2015" name="Sci. Rep.">
        <title>Genome of the facultative scuticociliatosis pathogen Pseudocohnilembus persalinus provides insight into its virulence through horizontal gene transfer.</title>
        <authorList>
            <person name="Xiong J."/>
            <person name="Wang G."/>
            <person name="Cheng J."/>
            <person name="Tian M."/>
            <person name="Pan X."/>
            <person name="Warren A."/>
            <person name="Jiang C."/>
            <person name="Yuan D."/>
            <person name="Miao W."/>
        </authorList>
    </citation>
    <scope>NUCLEOTIDE SEQUENCE [LARGE SCALE GENOMIC DNA]</scope>
    <source>
        <strain evidence="5">36N120E</strain>
    </source>
</reference>
<dbReference type="Gene3D" id="2.30.30.30">
    <property type="match status" value="2"/>
</dbReference>
<evidence type="ECO:0000259" key="4">
    <source>
        <dbReference type="SMART" id="SM00739"/>
    </source>
</evidence>
<feature type="region of interest" description="Disordered" evidence="3">
    <location>
        <begin position="1"/>
        <end position="47"/>
    </location>
</feature>
<dbReference type="GO" id="GO:0032044">
    <property type="term" value="C:DSIF complex"/>
    <property type="evidence" value="ECO:0007669"/>
    <property type="project" value="TreeGrafter"/>
</dbReference>
<dbReference type="AlphaFoldDB" id="A0A0V0QCA6"/>
<organism evidence="5 6">
    <name type="scientific">Pseudocohnilembus persalinus</name>
    <name type="common">Ciliate</name>
    <dbReference type="NCBI Taxonomy" id="266149"/>
    <lineage>
        <taxon>Eukaryota</taxon>
        <taxon>Sar</taxon>
        <taxon>Alveolata</taxon>
        <taxon>Ciliophora</taxon>
        <taxon>Intramacronucleata</taxon>
        <taxon>Oligohymenophorea</taxon>
        <taxon>Scuticociliatia</taxon>
        <taxon>Philasterida</taxon>
        <taxon>Pseudocohnilembidae</taxon>
        <taxon>Pseudocohnilembus</taxon>
    </lineage>
</organism>
<dbReference type="OMA" id="YPVGYMN"/>
<feature type="domain" description="KOW" evidence="4">
    <location>
        <begin position="489"/>
        <end position="516"/>
    </location>
</feature>
<feature type="compositionally biased region" description="Polar residues" evidence="3">
    <location>
        <begin position="650"/>
        <end position="690"/>
    </location>
</feature>
<evidence type="ECO:0000256" key="3">
    <source>
        <dbReference type="SAM" id="MobiDB-lite"/>
    </source>
</evidence>
<protein>
    <submittedName>
        <fullName evidence="5">Translation protein SH3-like domain</fullName>
    </submittedName>
</protein>
<gene>
    <name evidence="5" type="ORF">PPERSA_07887</name>
</gene>
<dbReference type="GO" id="GO:0003729">
    <property type="term" value="F:mRNA binding"/>
    <property type="evidence" value="ECO:0007669"/>
    <property type="project" value="TreeGrafter"/>
</dbReference>
<dbReference type="InterPro" id="IPR008991">
    <property type="entry name" value="Translation_prot_SH3-like_sf"/>
</dbReference>
<evidence type="ECO:0000313" key="6">
    <source>
        <dbReference type="Proteomes" id="UP000054937"/>
    </source>
</evidence>
<comment type="caution">
    <text evidence="5">The sequence shown here is derived from an EMBL/GenBank/DDBJ whole genome shotgun (WGS) entry which is preliminary data.</text>
</comment>
<name>A0A0V0QCA6_PSEPJ</name>
<comment type="similarity">
    <text evidence="1">Belongs to the SPT5 family.</text>
</comment>
<dbReference type="InterPro" id="IPR039659">
    <property type="entry name" value="SPT5"/>
</dbReference>
<dbReference type="InParanoid" id="A0A0V0QCA6"/>
<keyword evidence="2" id="KW-0804">Transcription</keyword>
<dbReference type="SUPFAM" id="SSF50104">
    <property type="entry name" value="Translation proteins SH3-like domain"/>
    <property type="match status" value="1"/>
</dbReference>
<evidence type="ECO:0000256" key="1">
    <source>
        <dbReference type="ARBA" id="ARBA00006956"/>
    </source>
</evidence>
<dbReference type="EMBL" id="LDAU01000204">
    <property type="protein sequence ID" value="KRW99810.1"/>
    <property type="molecule type" value="Genomic_DNA"/>
</dbReference>
<feature type="domain" description="KOW" evidence="4">
    <location>
        <begin position="192"/>
        <end position="222"/>
    </location>
</feature>
<feature type="domain" description="KOW" evidence="4">
    <location>
        <begin position="595"/>
        <end position="622"/>
    </location>
</feature>
<dbReference type="SMART" id="SM00739">
    <property type="entry name" value="KOW"/>
    <property type="match status" value="5"/>
</dbReference>
<dbReference type="GO" id="GO:0032784">
    <property type="term" value="P:regulation of DNA-templated transcription elongation"/>
    <property type="evidence" value="ECO:0007669"/>
    <property type="project" value="InterPro"/>
</dbReference>
<proteinExistence type="inferred from homology"/>
<keyword evidence="6" id="KW-1185">Reference proteome</keyword>
<accession>A0A0V0QCA6</accession>
<dbReference type="InterPro" id="IPR005100">
    <property type="entry name" value="NGN-domain"/>
</dbReference>
<dbReference type="InterPro" id="IPR036735">
    <property type="entry name" value="NGN_dom_sf"/>
</dbReference>
<feature type="domain" description="KOW" evidence="4">
    <location>
        <begin position="312"/>
        <end position="339"/>
    </location>
</feature>
<dbReference type="InterPro" id="IPR014722">
    <property type="entry name" value="Rib_uL2_dom2"/>
</dbReference>
<feature type="compositionally biased region" description="Basic residues" evidence="3">
    <location>
        <begin position="1"/>
        <end position="10"/>
    </location>
</feature>